<proteinExistence type="predicted"/>
<dbReference type="InterPro" id="IPR006680">
    <property type="entry name" value="Amidohydro-rel"/>
</dbReference>
<dbReference type="Gene3D" id="2.30.40.10">
    <property type="entry name" value="Urease, subunit C, domain 1"/>
    <property type="match status" value="2"/>
</dbReference>
<dbReference type="RefSeq" id="WP_349230432.1">
    <property type="nucleotide sequence ID" value="NZ_JBBMFJ010000044.1"/>
</dbReference>
<dbReference type="Gene3D" id="3.20.20.140">
    <property type="entry name" value="Metal-dependent hydrolases"/>
    <property type="match status" value="1"/>
</dbReference>
<protein>
    <submittedName>
        <fullName evidence="3">Amidohydrolase family protein</fullName>
    </submittedName>
</protein>
<dbReference type="InterPro" id="IPR050287">
    <property type="entry name" value="MTA/SAH_deaminase"/>
</dbReference>
<dbReference type="PANTHER" id="PTHR43794:SF11">
    <property type="entry name" value="AMIDOHYDROLASE-RELATED DOMAIN-CONTAINING PROTEIN"/>
    <property type="match status" value="1"/>
</dbReference>
<dbReference type="Proteomes" id="UP001437460">
    <property type="component" value="Unassembled WGS sequence"/>
</dbReference>
<dbReference type="Pfam" id="PF01979">
    <property type="entry name" value="Amidohydro_1"/>
    <property type="match status" value="1"/>
</dbReference>
<accession>A0ABV1HQ34</accession>
<dbReference type="InterPro" id="IPR011059">
    <property type="entry name" value="Metal-dep_hydrolase_composite"/>
</dbReference>
<dbReference type="InterPro" id="IPR032466">
    <property type="entry name" value="Metal_Hydrolase"/>
</dbReference>
<name>A0ABV1HQ34_9FIRM</name>
<organism evidence="3 4">
    <name type="scientific">Ventrimonas faecis</name>
    <dbReference type="NCBI Taxonomy" id="3133170"/>
    <lineage>
        <taxon>Bacteria</taxon>
        <taxon>Bacillati</taxon>
        <taxon>Bacillota</taxon>
        <taxon>Clostridia</taxon>
        <taxon>Lachnospirales</taxon>
        <taxon>Lachnospiraceae</taxon>
        <taxon>Ventrimonas</taxon>
    </lineage>
</organism>
<gene>
    <name evidence="3" type="ORF">WMO41_14925</name>
</gene>
<dbReference type="PANTHER" id="PTHR43794">
    <property type="entry name" value="AMINOHYDROLASE SSNA-RELATED"/>
    <property type="match status" value="1"/>
</dbReference>
<dbReference type="SUPFAM" id="SSF51338">
    <property type="entry name" value="Composite domain of metallo-dependent hydrolases"/>
    <property type="match status" value="2"/>
</dbReference>
<evidence type="ECO:0000259" key="2">
    <source>
        <dbReference type="Pfam" id="PF01979"/>
    </source>
</evidence>
<feature type="domain" description="Amidohydrolase-related" evidence="2">
    <location>
        <begin position="54"/>
        <end position="155"/>
    </location>
</feature>
<evidence type="ECO:0000256" key="1">
    <source>
        <dbReference type="ARBA" id="ARBA00022801"/>
    </source>
</evidence>
<comment type="caution">
    <text evidence="3">The sequence shown here is derived from an EMBL/GenBank/DDBJ whole genome shotgun (WGS) entry which is preliminary data.</text>
</comment>
<dbReference type="EMBL" id="JBBMFJ010000044">
    <property type="protein sequence ID" value="MEQ2564439.1"/>
    <property type="molecule type" value="Genomic_DNA"/>
</dbReference>
<evidence type="ECO:0000313" key="4">
    <source>
        <dbReference type="Proteomes" id="UP001437460"/>
    </source>
</evidence>
<dbReference type="SUPFAM" id="SSF51556">
    <property type="entry name" value="Metallo-dependent hydrolases"/>
    <property type="match status" value="1"/>
</dbReference>
<evidence type="ECO:0000313" key="3">
    <source>
        <dbReference type="EMBL" id="MEQ2564439.1"/>
    </source>
</evidence>
<reference evidence="3 4" key="1">
    <citation type="submission" date="2024-03" db="EMBL/GenBank/DDBJ databases">
        <title>Human intestinal bacterial collection.</title>
        <authorList>
            <person name="Pauvert C."/>
            <person name="Hitch T.C.A."/>
            <person name="Clavel T."/>
        </authorList>
    </citation>
    <scope>NUCLEOTIDE SEQUENCE [LARGE SCALE GENOMIC DNA]</scope>
    <source>
        <strain evidence="3 4">CLA-AP-H27</strain>
    </source>
</reference>
<keyword evidence="1" id="KW-0378">Hydrolase</keyword>
<sequence>MTLLIKNVKYLVTCDDDNRVLKGVNVYVEDGVIKSIGTDVQTADDVIDGSHMVMYPGLINTHHHLYQTFSRNLPEVQNMELFPWLKTLYEIWKNLNPDSVYYSSLTGMGELLKTGCTCCLDHHYVFPTGTGMDLLDSQFAAVDALGMRFHATRGSASILGRDDIGQIAEGMAADFFMINMDRLALTGAQFDVSSMLGTVGFKGNVDYTVVNGKVVVREGRLTGVDEDKITEKANQCVTRYLGRS</sequence>
<keyword evidence="4" id="KW-1185">Reference proteome</keyword>